<proteinExistence type="predicted"/>
<protein>
    <recommendedName>
        <fullName evidence="1">Protein kinase domain-containing protein</fullName>
    </recommendedName>
</protein>
<feature type="domain" description="Protein kinase" evidence="1">
    <location>
        <begin position="276"/>
        <end position="674"/>
    </location>
</feature>
<accession>A0A261XTL9</accession>
<dbReference type="Proteomes" id="UP000242875">
    <property type="component" value="Unassembled WGS sequence"/>
</dbReference>
<dbReference type="InterPro" id="IPR040976">
    <property type="entry name" value="Pkinase_fungal"/>
</dbReference>
<dbReference type="OrthoDB" id="2415059at2759"/>
<keyword evidence="3" id="KW-1185">Reference proteome</keyword>
<sequence length="681" mass="77885">MENDIQHELRGAIVESDDLLDHLTDKSCKYVEGNTYVPALIRSGELLPPRGISIEDALRNPRANGWKWTNLPESLKESSAVQFLNRISVCLCGEAALHEFANLDDKATYPLLYGFDRILSSYQRMVGLRRKRFSPRDRPASQQNIQTGRTTTIKIAFLSLLKYVRGLKRSQLWRRFAIGLYMTGSVCGVVRADQSGVEDTHFTLQSTDGVIRLIRLLVWLSMGDRESFGFDPSFGLERNRTPLPLRGTRETLEYIGWDIATITCGNKTLKVDSLIYNGVSICGRGTRVFRVYEAYDEAKTNPYALKILWEDIGRDHPEAFFHDLAISRNVGHVLLAAESHRYAYDTTLHGIRGYDNGAAGSYSSTLQIENRREARILLPYHAPLREFTNIDGLVRDLIGAIKGHQSLYEASILHRDVSERNILLGKDDSVDEGFIIDLDMASLCEIPDDCSPSTLDTKEHYGKQQMKMEGGPLTDASPSRKRIHQVLDSSHASEPESLDGDFLLERKGHKGHRTGTIPYMACDILLEKGPHELRHDLESFFYVLFLIPFTYDSPLPRRQYVTWKPKISEWCRGDMRTCGNLKRGLMMDRDQVLELLTEDTAKGWREEQETFLEYLGLVWRIYSILRPIVWMSDRADESNSLHHKDLLEPMTQWLGETSASRKIPMEILRKHVPAYYYSINR</sequence>
<evidence type="ECO:0000313" key="2">
    <source>
        <dbReference type="EMBL" id="OZJ01663.1"/>
    </source>
</evidence>
<dbReference type="PROSITE" id="PS00109">
    <property type="entry name" value="PROTEIN_KINASE_TYR"/>
    <property type="match status" value="1"/>
</dbReference>
<reference evidence="2 3" key="1">
    <citation type="journal article" date="2017" name="Mycologia">
        <title>Bifiguratus adelaidae, gen. et sp. nov., a new member of Mucoromycotina in endophytic and soil-dwelling habitats.</title>
        <authorList>
            <person name="Torres-Cruz T.J."/>
            <person name="Billingsley Tobias T.L."/>
            <person name="Almatruk M."/>
            <person name="Hesse C."/>
            <person name="Kuske C.R."/>
            <person name="Desiro A."/>
            <person name="Benucci G.M."/>
            <person name="Bonito G."/>
            <person name="Stajich J.E."/>
            <person name="Dunlap C."/>
            <person name="Arnold A.E."/>
            <person name="Porras-Alfaro A."/>
        </authorList>
    </citation>
    <scope>NUCLEOTIDE SEQUENCE [LARGE SCALE GENOMIC DNA]</scope>
    <source>
        <strain evidence="2 3">AZ0501</strain>
    </source>
</reference>
<name>A0A261XTL9_9FUNG</name>
<dbReference type="PROSITE" id="PS50011">
    <property type="entry name" value="PROTEIN_KINASE_DOM"/>
    <property type="match status" value="1"/>
</dbReference>
<comment type="caution">
    <text evidence="2">The sequence shown here is derived from an EMBL/GenBank/DDBJ whole genome shotgun (WGS) entry which is preliminary data.</text>
</comment>
<dbReference type="InterPro" id="IPR011009">
    <property type="entry name" value="Kinase-like_dom_sf"/>
</dbReference>
<dbReference type="PANTHER" id="PTHR38248">
    <property type="entry name" value="FUNK1 6"/>
    <property type="match status" value="1"/>
</dbReference>
<dbReference type="SUPFAM" id="SSF56112">
    <property type="entry name" value="Protein kinase-like (PK-like)"/>
    <property type="match status" value="1"/>
</dbReference>
<dbReference type="Pfam" id="PF17667">
    <property type="entry name" value="Pkinase_fungal"/>
    <property type="match status" value="2"/>
</dbReference>
<dbReference type="GO" id="GO:0004672">
    <property type="term" value="F:protein kinase activity"/>
    <property type="evidence" value="ECO:0007669"/>
    <property type="project" value="InterPro"/>
</dbReference>
<dbReference type="GO" id="GO:0005524">
    <property type="term" value="F:ATP binding"/>
    <property type="evidence" value="ECO:0007669"/>
    <property type="project" value="InterPro"/>
</dbReference>
<dbReference type="Gene3D" id="1.10.510.10">
    <property type="entry name" value="Transferase(Phosphotransferase) domain 1"/>
    <property type="match status" value="1"/>
</dbReference>
<evidence type="ECO:0000259" key="1">
    <source>
        <dbReference type="PROSITE" id="PS50011"/>
    </source>
</evidence>
<dbReference type="EMBL" id="MVBO01000272">
    <property type="protein sequence ID" value="OZJ01663.1"/>
    <property type="molecule type" value="Genomic_DNA"/>
</dbReference>
<gene>
    <name evidence="2" type="ORF">BZG36_05615</name>
</gene>
<dbReference type="PANTHER" id="PTHR38248:SF2">
    <property type="entry name" value="FUNK1 11"/>
    <property type="match status" value="1"/>
</dbReference>
<dbReference type="InterPro" id="IPR000719">
    <property type="entry name" value="Prot_kinase_dom"/>
</dbReference>
<evidence type="ECO:0000313" key="3">
    <source>
        <dbReference type="Proteomes" id="UP000242875"/>
    </source>
</evidence>
<dbReference type="InterPro" id="IPR008266">
    <property type="entry name" value="Tyr_kinase_AS"/>
</dbReference>
<organism evidence="2 3">
    <name type="scientific">Bifiguratus adelaidae</name>
    <dbReference type="NCBI Taxonomy" id="1938954"/>
    <lineage>
        <taxon>Eukaryota</taxon>
        <taxon>Fungi</taxon>
        <taxon>Fungi incertae sedis</taxon>
        <taxon>Mucoromycota</taxon>
        <taxon>Mucoromycotina</taxon>
        <taxon>Endogonomycetes</taxon>
        <taxon>Endogonales</taxon>
        <taxon>Endogonales incertae sedis</taxon>
        <taxon>Bifiguratus</taxon>
    </lineage>
</organism>
<dbReference type="AlphaFoldDB" id="A0A261XTL9"/>